<name>A0A0E9QX06_ANGAN</name>
<reference evidence="1" key="2">
    <citation type="journal article" date="2015" name="Fish Shellfish Immunol.">
        <title>Early steps in the European eel (Anguilla anguilla)-Vibrio vulnificus interaction in the gills: Role of the RtxA13 toxin.</title>
        <authorList>
            <person name="Callol A."/>
            <person name="Pajuelo D."/>
            <person name="Ebbesson L."/>
            <person name="Teles M."/>
            <person name="MacKenzie S."/>
            <person name="Amaro C."/>
        </authorList>
    </citation>
    <scope>NUCLEOTIDE SEQUENCE</scope>
</reference>
<sequence length="25" mass="2747">MIGCMQTGNANTMTSQITMQQRLST</sequence>
<reference evidence="1" key="1">
    <citation type="submission" date="2014-11" db="EMBL/GenBank/DDBJ databases">
        <authorList>
            <person name="Amaro Gonzalez C."/>
        </authorList>
    </citation>
    <scope>NUCLEOTIDE SEQUENCE</scope>
</reference>
<dbReference type="EMBL" id="GBXM01087924">
    <property type="protein sequence ID" value="JAH20653.1"/>
    <property type="molecule type" value="Transcribed_RNA"/>
</dbReference>
<evidence type="ECO:0000313" key="1">
    <source>
        <dbReference type="EMBL" id="JAH20653.1"/>
    </source>
</evidence>
<proteinExistence type="predicted"/>
<organism evidence="1">
    <name type="scientific">Anguilla anguilla</name>
    <name type="common">European freshwater eel</name>
    <name type="synonym">Muraena anguilla</name>
    <dbReference type="NCBI Taxonomy" id="7936"/>
    <lineage>
        <taxon>Eukaryota</taxon>
        <taxon>Metazoa</taxon>
        <taxon>Chordata</taxon>
        <taxon>Craniata</taxon>
        <taxon>Vertebrata</taxon>
        <taxon>Euteleostomi</taxon>
        <taxon>Actinopterygii</taxon>
        <taxon>Neopterygii</taxon>
        <taxon>Teleostei</taxon>
        <taxon>Anguilliformes</taxon>
        <taxon>Anguillidae</taxon>
        <taxon>Anguilla</taxon>
    </lineage>
</organism>
<protein>
    <submittedName>
        <fullName evidence="1">Uncharacterized protein</fullName>
    </submittedName>
</protein>
<accession>A0A0E9QX06</accession>
<dbReference type="AlphaFoldDB" id="A0A0E9QX06"/>